<dbReference type="Proteomes" id="UP000199152">
    <property type="component" value="Unassembled WGS sequence"/>
</dbReference>
<dbReference type="InParanoid" id="A0A1I4JZ61"/>
<organism evidence="1 2">
    <name type="scientific">Geodermatophilus ruber</name>
    <dbReference type="NCBI Taxonomy" id="504800"/>
    <lineage>
        <taxon>Bacteria</taxon>
        <taxon>Bacillati</taxon>
        <taxon>Actinomycetota</taxon>
        <taxon>Actinomycetes</taxon>
        <taxon>Geodermatophilales</taxon>
        <taxon>Geodermatophilaceae</taxon>
        <taxon>Geodermatophilus</taxon>
    </lineage>
</organism>
<evidence type="ECO:0000313" key="1">
    <source>
        <dbReference type="EMBL" id="SFL71567.1"/>
    </source>
</evidence>
<dbReference type="STRING" id="504800.SAMN04488085_11620"/>
<dbReference type="EMBL" id="FOSW01000016">
    <property type="protein sequence ID" value="SFL71567.1"/>
    <property type="molecule type" value="Genomic_DNA"/>
</dbReference>
<accession>A0A1I4JZ61</accession>
<proteinExistence type="predicted"/>
<name>A0A1I4JZ61_9ACTN</name>
<evidence type="ECO:0000313" key="2">
    <source>
        <dbReference type="Proteomes" id="UP000199152"/>
    </source>
</evidence>
<protein>
    <submittedName>
        <fullName evidence="1">Uncharacterized protein</fullName>
    </submittedName>
</protein>
<keyword evidence="2" id="KW-1185">Reference proteome</keyword>
<gene>
    <name evidence="1" type="ORF">SAMN04488085_11620</name>
</gene>
<sequence length="263" mass="28021">MEPEAACPVQTPEHLSGGGADATEVYICTRESRAVPDDGMWMFQVVRRVSGGLDPLLQAYAAPDDSPVSGIACAAIGYDPLVVYLHGDGGTRAVRAPVDTCGAPTAQARSAYDSLVTTVVRERSDARIQSQLSVDTQCPDAFKDILSLDERDRLSGADDGLAPEPLSDPVSVCEYRITTDADGNRIGHLDGHRILSGDRLRALNTALGHVRHDPSCSRHEQTSFAVLNMGGSQETVVALDGCAVSQGYGWWRADDQLRLAVGS</sequence>
<reference evidence="1 2" key="1">
    <citation type="submission" date="2016-10" db="EMBL/GenBank/DDBJ databases">
        <authorList>
            <person name="de Groot N.N."/>
        </authorList>
    </citation>
    <scope>NUCLEOTIDE SEQUENCE [LARGE SCALE GENOMIC DNA]</scope>
    <source>
        <strain evidence="1 2">DSM 45317</strain>
    </source>
</reference>
<dbReference type="AlphaFoldDB" id="A0A1I4JZ61"/>